<accession>A0A8J4RSF5</accession>
<comment type="caution">
    <text evidence="2">The sequence shown here is derived from an EMBL/GenBank/DDBJ whole genome shotgun (WGS) entry which is preliminary data.</text>
</comment>
<dbReference type="EMBL" id="JRKL02000825">
    <property type="protein sequence ID" value="KAF3967988.1"/>
    <property type="molecule type" value="Genomic_DNA"/>
</dbReference>
<proteinExistence type="predicted"/>
<evidence type="ECO:0000313" key="3">
    <source>
        <dbReference type="Proteomes" id="UP000737018"/>
    </source>
</evidence>
<keyword evidence="3" id="KW-1185">Reference proteome</keyword>
<organism evidence="2 3">
    <name type="scientific">Castanea mollissima</name>
    <name type="common">Chinese chestnut</name>
    <dbReference type="NCBI Taxonomy" id="60419"/>
    <lineage>
        <taxon>Eukaryota</taxon>
        <taxon>Viridiplantae</taxon>
        <taxon>Streptophyta</taxon>
        <taxon>Embryophyta</taxon>
        <taxon>Tracheophyta</taxon>
        <taxon>Spermatophyta</taxon>
        <taxon>Magnoliopsida</taxon>
        <taxon>eudicotyledons</taxon>
        <taxon>Gunneridae</taxon>
        <taxon>Pentapetalae</taxon>
        <taxon>rosids</taxon>
        <taxon>fabids</taxon>
        <taxon>Fagales</taxon>
        <taxon>Fagaceae</taxon>
        <taxon>Castanea</taxon>
    </lineage>
</organism>
<feature type="region of interest" description="Disordered" evidence="1">
    <location>
        <begin position="98"/>
        <end position="130"/>
    </location>
</feature>
<evidence type="ECO:0000256" key="1">
    <source>
        <dbReference type="SAM" id="MobiDB-lite"/>
    </source>
</evidence>
<feature type="compositionally biased region" description="Basic residues" evidence="1">
    <location>
        <begin position="104"/>
        <end position="123"/>
    </location>
</feature>
<dbReference type="Proteomes" id="UP000737018">
    <property type="component" value="Unassembled WGS sequence"/>
</dbReference>
<reference evidence="2" key="1">
    <citation type="submission" date="2020-03" db="EMBL/GenBank/DDBJ databases">
        <title>Castanea mollissima Vanexum genome sequencing.</title>
        <authorList>
            <person name="Staton M."/>
        </authorList>
    </citation>
    <scope>NUCLEOTIDE SEQUENCE</scope>
    <source>
        <tissue evidence="2">Leaf</tissue>
    </source>
</reference>
<name>A0A8J4RSF5_9ROSI</name>
<evidence type="ECO:0000313" key="2">
    <source>
        <dbReference type="EMBL" id="KAF3967988.1"/>
    </source>
</evidence>
<sequence>MNQIGEFSGILPNKACKGTRCNELSDHLWIVSLYNERLQNRLNKSNPSERNYVEVICETERLDTTAGHCQLVLVDWIKNHPRGWGVRVECICQWASNNGGGSRHQCRPRRRTHRPTYARRPQKHYQTSSALDDSGLSIAHTYVNDGSNYMLYPPSKKARKS</sequence>
<dbReference type="AlphaFoldDB" id="A0A8J4RSF5"/>
<gene>
    <name evidence="2" type="ORF">CMV_008064</name>
</gene>
<protein>
    <submittedName>
        <fullName evidence="2">Uncharacterized protein</fullName>
    </submittedName>
</protein>